<dbReference type="GO" id="GO:0006508">
    <property type="term" value="P:proteolysis"/>
    <property type="evidence" value="ECO:0007669"/>
    <property type="project" value="InterPro"/>
</dbReference>
<dbReference type="InterPro" id="IPR032799">
    <property type="entry name" value="TAXi_C"/>
</dbReference>
<dbReference type="InterPro" id="IPR021109">
    <property type="entry name" value="Peptidase_aspartic_dom_sf"/>
</dbReference>
<proteinExistence type="predicted"/>
<dbReference type="SUPFAM" id="SSF50630">
    <property type="entry name" value="Acid proteases"/>
    <property type="match status" value="1"/>
</dbReference>
<accession>A0A6A2WCI2</accession>
<dbReference type="AlphaFoldDB" id="A0A6A2WCI2"/>
<protein>
    <submittedName>
        <fullName evidence="3">Eukaryotic translation initiation factor 5 isoform 2</fullName>
    </submittedName>
</protein>
<evidence type="ECO:0000313" key="4">
    <source>
        <dbReference type="Proteomes" id="UP000436088"/>
    </source>
</evidence>
<dbReference type="Pfam" id="PF14541">
    <property type="entry name" value="TAXi_C"/>
    <property type="match status" value="1"/>
</dbReference>
<feature type="region of interest" description="Disordered" evidence="1">
    <location>
        <begin position="249"/>
        <end position="269"/>
    </location>
</feature>
<evidence type="ECO:0000313" key="3">
    <source>
        <dbReference type="EMBL" id="KAE8655943.1"/>
    </source>
</evidence>
<keyword evidence="3" id="KW-0648">Protein biosynthesis</keyword>
<organism evidence="3 4">
    <name type="scientific">Hibiscus syriacus</name>
    <name type="common">Rose of Sharon</name>
    <dbReference type="NCBI Taxonomy" id="106335"/>
    <lineage>
        <taxon>Eukaryota</taxon>
        <taxon>Viridiplantae</taxon>
        <taxon>Streptophyta</taxon>
        <taxon>Embryophyta</taxon>
        <taxon>Tracheophyta</taxon>
        <taxon>Spermatophyta</taxon>
        <taxon>Magnoliopsida</taxon>
        <taxon>eudicotyledons</taxon>
        <taxon>Gunneridae</taxon>
        <taxon>Pentapetalae</taxon>
        <taxon>rosids</taxon>
        <taxon>malvids</taxon>
        <taxon>Malvales</taxon>
        <taxon>Malvaceae</taxon>
        <taxon>Malvoideae</taxon>
        <taxon>Hibiscus</taxon>
    </lineage>
</organism>
<sequence length="296" mass="31727">MSMNPSPSKPRSLSVFDLDLLLRCICGKVQTGSFLNGAAPNFGLGVDNISVPSILAKEKLVLNSFSLCFGYDGVGRINFGDKGSSDQGETPFNLRQSHNPTYNVSITQIKVGGNAGDLEFNVIFDSEKLYTSYSSSDNLPFDYCYELSANQTSFKYPVVNLTMNGGDRFSFHEPPVVIPTLGGGLYCLGVVKSDTVNIIVQNFMTGYRIIFDREKMVLGWKASDCYDIETSNTLPVIPPTAVPPAVAVNPEATAGNGNNSGVPGTSSPVTNQSTLLKALSYGLTITHNGNSSSSRD</sequence>
<gene>
    <name evidence="3" type="ORF">F3Y22_tig00117012pilonHSYRG00025</name>
</gene>
<dbReference type="EMBL" id="VEPZ02001773">
    <property type="protein sequence ID" value="KAE8655943.1"/>
    <property type="molecule type" value="Genomic_DNA"/>
</dbReference>
<feature type="domain" description="Xylanase inhibitor C-terminal" evidence="2">
    <location>
        <begin position="138"/>
        <end position="221"/>
    </location>
</feature>
<dbReference type="InterPro" id="IPR001461">
    <property type="entry name" value="Aspartic_peptidase_A1"/>
</dbReference>
<dbReference type="PANTHER" id="PTHR13683">
    <property type="entry name" value="ASPARTYL PROTEASES"/>
    <property type="match status" value="1"/>
</dbReference>
<dbReference type="GO" id="GO:0003743">
    <property type="term" value="F:translation initiation factor activity"/>
    <property type="evidence" value="ECO:0007669"/>
    <property type="project" value="UniProtKB-KW"/>
</dbReference>
<dbReference type="PANTHER" id="PTHR13683:SF826">
    <property type="entry name" value="ASPARTYL PROTEASE FAMILY PROTEIN 1"/>
    <property type="match status" value="1"/>
</dbReference>
<dbReference type="GO" id="GO:0004190">
    <property type="term" value="F:aspartic-type endopeptidase activity"/>
    <property type="evidence" value="ECO:0007669"/>
    <property type="project" value="InterPro"/>
</dbReference>
<evidence type="ECO:0000256" key="1">
    <source>
        <dbReference type="SAM" id="MobiDB-lite"/>
    </source>
</evidence>
<dbReference type="Gene3D" id="2.40.70.10">
    <property type="entry name" value="Acid Proteases"/>
    <property type="match status" value="2"/>
</dbReference>
<keyword evidence="4" id="KW-1185">Reference proteome</keyword>
<comment type="caution">
    <text evidence="3">The sequence shown here is derived from an EMBL/GenBank/DDBJ whole genome shotgun (WGS) entry which is preliminary data.</text>
</comment>
<feature type="compositionally biased region" description="Polar residues" evidence="1">
    <location>
        <begin position="255"/>
        <end position="269"/>
    </location>
</feature>
<keyword evidence="3" id="KW-0396">Initiation factor</keyword>
<reference evidence="3" key="1">
    <citation type="submission" date="2019-09" db="EMBL/GenBank/DDBJ databases">
        <title>Draft genome information of white flower Hibiscus syriacus.</title>
        <authorList>
            <person name="Kim Y.-M."/>
        </authorList>
    </citation>
    <scope>NUCLEOTIDE SEQUENCE [LARGE SCALE GENOMIC DNA]</scope>
    <source>
        <strain evidence="3">YM2019G1</strain>
    </source>
</reference>
<evidence type="ECO:0000259" key="2">
    <source>
        <dbReference type="Pfam" id="PF14541"/>
    </source>
</evidence>
<name>A0A6A2WCI2_HIBSY</name>
<dbReference type="Proteomes" id="UP000436088">
    <property type="component" value="Unassembled WGS sequence"/>
</dbReference>